<name>A0A9P7KFC2_9AGAR</name>
<feature type="region of interest" description="Disordered" evidence="1">
    <location>
        <begin position="1"/>
        <end position="30"/>
    </location>
</feature>
<evidence type="ECO:0000313" key="3">
    <source>
        <dbReference type="Proteomes" id="UP000717328"/>
    </source>
</evidence>
<keyword evidence="3" id="KW-1185">Reference proteome</keyword>
<reference evidence="2" key="1">
    <citation type="submission" date="2021-02" db="EMBL/GenBank/DDBJ databases">
        <authorList>
            <person name="Nieuwenhuis M."/>
            <person name="Van De Peppel L.J.J."/>
        </authorList>
    </citation>
    <scope>NUCLEOTIDE SEQUENCE</scope>
    <source>
        <strain evidence="2">D49</strain>
    </source>
</reference>
<gene>
    <name evidence="2" type="ORF">H0H81_008181</name>
</gene>
<protein>
    <submittedName>
        <fullName evidence="2">Uncharacterized protein</fullName>
    </submittedName>
</protein>
<sequence>PIRQGGATRRGGTDGQVEATERGRTARRSWAIGMGAGIRIQRLRTTGWGGPIGRRGAKM</sequence>
<feature type="non-terminal residue" evidence="2">
    <location>
        <position position="1"/>
    </location>
</feature>
<comment type="caution">
    <text evidence="2">The sequence shown here is derived from an EMBL/GenBank/DDBJ whole genome shotgun (WGS) entry which is preliminary data.</text>
</comment>
<organism evidence="2 3">
    <name type="scientific">Sphagnurus paluster</name>
    <dbReference type="NCBI Taxonomy" id="117069"/>
    <lineage>
        <taxon>Eukaryota</taxon>
        <taxon>Fungi</taxon>
        <taxon>Dikarya</taxon>
        <taxon>Basidiomycota</taxon>
        <taxon>Agaricomycotina</taxon>
        <taxon>Agaricomycetes</taxon>
        <taxon>Agaricomycetidae</taxon>
        <taxon>Agaricales</taxon>
        <taxon>Tricholomatineae</taxon>
        <taxon>Lyophyllaceae</taxon>
        <taxon>Sphagnurus</taxon>
    </lineage>
</organism>
<dbReference type="EMBL" id="JABCKI010002245">
    <property type="protein sequence ID" value="KAG5646710.1"/>
    <property type="molecule type" value="Genomic_DNA"/>
</dbReference>
<evidence type="ECO:0000256" key="1">
    <source>
        <dbReference type="SAM" id="MobiDB-lite"/>
    </source>
</evidence>
<dbReference type="AlphaFoldDB" id="A0A9P7KFC2"/>
<proteinExistence type="predicted"/>
<reference evidence="2" key="2">
    <citation type="submission" date="2021-10" db="EMBL/GenBank/DDBJ databases">
        <title>Phylogenomics reveals ancestral predisposition of the termite-cultivated fungus Termitomyces towards a domesticated lifestyle.</title>
        <authorList>
            <person name="Auxier B."/>
            <person name="Grum-Grzhimaylo A."/>
            <person name="Cardenas M.E."/>
            <person name="Lodge J.D."/>
            <person name="Laessoe T."/>
            <person name="Pedersen O."/>
            <person name="Smith M.E."/>
            <person name="Kuyper T.W."/>
            <person name="Franco-Molano E.A."/>
            <person name="Baroni T.J."/>
            <person name="Aanen D.K."/>
        </authorList>
    </citation>
    <scope>NUCLEOTIDE SEQUENCE</scope>
    <source>
        <strain evidence="2">D49</strain>
    </source>
</reference>
<evidence type="ECO:0000313" key="2">
    <source>
        <dbReference type="EMBL" id="KAG5646710.1"/>
    </source>
</evidence>
<dbReference type="Proteomes" id="UP000717328">
    <property type="component" value="Unassembled WGS sequence"/>
</dbReference>
<accession>A0A9P7KFC2</accession>